<evidence type="ECO:0000313" key="2">
    <source>
        <dbReference type="Proteomes" id="UP000243425"/>
    </source>
</evidence>
<evidence type="ECO:0000313" key="1">
    <source>
        <dbReference type="EMBL" id="ABA27355.1"/>
    </source>
</evidence>
<organism evidence="1 2">
    <name type="scientific">Bigelowiella natans</name>
    <name type="common">Pedinomonas minutissima</name>
    <name type="synonym">Chlorarachnion sp. (strain CCMP621)</name>
    <dbReference type="NCBI Taxonomy" id="227086"/>
    <lineage>
        <taxon>Eukaryota</taxon>
        <taxon>Sar</taxon>
        <taxon>Rhizaria</taxon>
        <taxon>Cercozoa</taxon>
        <taxon>Chlorarachniophyceae</taxon>
        <taxon>Bigelowiella</taxon>
    </lineage>
</organism>
<accession>Q3LW11</accession>
<geneLocation type="nucleomorph" evidence="1"/>
<sequence length="239" mass="28413">MKYFYFFFTRESKNFHLNVNSIASILNIDKSKIGILNLIEKSIEKENLFLLNIKDIINQEEIDKTLFNHNSSYASTILNLIKSNFPIFLKMIFDRFENYDIVVFNLPIQSELLNSLHIYKILSDHLTSLKIKIFVINIFFVSEFMNFHKLLTILLHNALQLYTLKIKPKNLVFENEASKLHNVVLLETNQVKKIIYYILINSTEKPINKKDIFTVLKIFDFLEFLFFTPTHSKWFDNEL</sequence>
<dbReference type="RefSeq" id="XP_001712967.1">
    <property type="nucleotide sequence ID" value="XM_001712915.1"/>
</dbReference>
<dbReference type="EMBL" id="DQ158858">
    <property type="protein sequence ID" value="ABA27355.1"/>
    <property type="molecule type" value="Genomic_DNA"/>
</dbReference>
<reference evidence="1 2" key="1">
    <citation type="journal article" date="2006" name="Proc. Natl. Acad. Sci. U.S.A.">
        <title>Complete nucleotide sequence of the chlorarachniophyte nucleomorph: nature's smallest nucleus.</title>
        <authorList>
            <person name="Gilson P.R."/>
            <person name="Su V."/>
            <person name="Slamovits C.H."/>
            <person name="Reith M.E."/>
            <person name="Keeling P.J."/>
            <person name="McFadden G.I."/>
        </authorList>
    </citation>
    <scope>NUCLEOTIDE SEQUENCE [LARGE SCALE GENOMIC DNA]</scope>
    <source>
        <strain evidence="2">CCMP621</strain>
    </source>
</reference>
<proteinExistence type="predicted"/>
<keyword evidence="1" id="KW-0542">Nucleomorph</keyword>
<name>Q3LW11_BIGNA</name>
<dbReference type="GeneID" id="5788263"/>
<dbReference type="AlphaFoldDB" id="Q3LW11"/>
<dbReference type="Proteomes" id="UP000243425">
    <property type="component" value="Nucleomorph 3"/>
</dbReference>
<protein>
    <submittedName>
        <fullName evidence="1">Uncharacterized protein</fullName>
    </submittedName>
</protein>